<feature type="compositionally biased region" description="Low complexity" evidence="2">
    <location>
        <begin position="1138"/>
        <end position="1151"/>
    </location>
</feature>
<evidence type="ECO:0000313" key="4">
    <source>
        <dbReference type="EMBL" id="CAK9015546.1"/>
    </source>
</evidence>
<accession>A0ABP0JMS5</accession>
<feature type="compositionally biased region" description="Low complexity" evidence="2">
    <location>
        <begin position="701"/>
        <end position="712"/>
    </location>
</feature>
<dbReference type="Pfam" id="PF01885">
    <property type="entry name" value="PTS_2-RNA"/>
    <property type="match status" value="1"/>
</dbReference>
<comment type="caution">
    <text evidence="4">The sequence shown here is derived from an EMBL/GenBank/DDBJ whole genome shotgun (WGS) entry which is preliminary data.</text>
</comment>
<dbReference type="EMBL" id="CAXAMM010007836">
    <property type="protein sequence ID" value="CAK9015546.1"/>
    <property type="molecule type" value="Genomic_DNA"/>
</dbReference>
<keyword evidence="1" id="KW-0862">Zinc</keyword>
<dbReference type="SUPFAM" id="SSF56399">
    <property type="entry name" value="ADP-ribosylation"/>
    <property type="match status" value="1"/>
</dbReference>
<feature type="domain" description="SWIM-type" evidence="3">
    <location>
        <begin position="1425"/>
        <end position="1461"/>
    </location>
</feature>
<dbReference type="InterPro" id="IPR043502">
    <property type="entry name" value="DNA/RNA_pol_sf"/>
</dbReference>
<reference evidence="4 5" key="1">
    <citation type="submission" date="2024-02" db="EMBL/GenBank/DDBJ databases">
        <authorList>
            <person name="Chen Y."/>
            <person name="Shah S."/>
            <person name="Dougan E. K."/>
            <person name="Thang M."/>
            <person name="Chan C."/>
        </authorList>
    </citation>
    <scope>NUCLEOTIDE SEQUENCE [LARGE SCALE GENOMIC DNA]</scope>
</reference>
<dbReference type="PROSITE" id="PS50966">
    <property type="entry name" value="ZF_SWIM"/>
    <property type="match status" value="1"/>
</dbReference>
<dbReference type="Gene3D" id="3.30.70.270">
    <property type="match status" value="1"/>
</dbReference>
<keyword evidence="5" id="KW-1185">Reference proteome</keyword>
<sequence>MKEVICMVDLMKDGALAASSARKLNKGGYSLKEAGVRVHLVKTEPVEYLPLVEEVLALLSVESLPSWPSVWQSAEGRIVWSWLEAHPPSRIDFWELFAGQAGLTLAARQRRLSVAPPLDRLYPAFGKAWDLSSPVDQELFWCLYMVLQPAALHAGLPCEHYSVMSQRKPDSNDRSVRELVMRVLAEQEKGGRKGTVESPTGSQLWSEDDWVRSFGQLASPKPPWQYASTDGCQYGMESKGLTDGSFGQPVKKGQIWLSNFCLSEFSLRCGRPDALGQTEHSHRHIKGSVKIEVSGGTKWMGCGILSGVYEPACCHAYMSCLKRTLRRFRARSICQRVPPLEAVSSRNAVYTAVSERQGVVTSDELSAAEREQLDKEVAALSKQMDELWKTRAGQKDWGTVKADLSVYQYSGQKVTEDPRRTVVYRQEVIKELGFGDDWKEKKPYLSAADVEACREVISRKAGGFWLEGSPRTTVRNVLHDCVPSGPPVNSQPHNLKGEAASWVDEKLEEEVRRGQLVRGTSAWGSPPFPTREAPAHKRHRKRRLVVDYRRVNSRVVRSTYYCRKATDVLATAAGGIWFSFVDAVTGFNQIKNTRRAMEVLAIVARSGKFLPVCLTFGPVNGPDDFCYVVDRAYAPGRGRKMKYTREWVAYVDDLTVRTGRVVDGRYLTDDQAEEEVRRACQNAPVQAVQPAGSALEALGVKSSTGPSVSGPPTKHDEVTSDHNHPTRPFFALCFSVFASSSVGSRCSFPHVHVSPQPFLLLRATAVGRGTRAVAADGSPAGRMGRGRGKGQRHWKRNYWEDAGEMGRAMTKAYRHGGYDHRGCLDPEGWIRLDASAELFQVPVAHMQKAIELDGKGAKKRFEVRNDWIRAVQGHSSDSGISDPSQVYYEVTSQSLAERGLGGDSPLWHGTVLERCDGIVRFGMLPGGGDASNRLTVYWVAGSKPSPGEGRTGFRADSTAVVETSVRNLWAHGVKMYHGADGEYGASAVLLSLAAPPESLTRILAIGEESQAYDQVLAEITDSGFELAPAKDAPEARDVLSGVIELPDGDTEATTTDDDEPADPKGAASSSWRGVKEEAPAEAAGSRPLSRSAAELRTVAEPVQPVRAEPLTEPPEGSEVKVGEVAGRKAVEEAKEAEPTAAASLPSVVPSSGEKGPVLDPPKAEEPEATAVASRGIGAAPSAAGESKGKEQTLEPTKDDGEEFVEVEEGEASPDLEAKGCEFEITASETEESGLATSQAETFRPLPLVGGNVTDAADAGSQKEEESRPETQEEGMQVWPRSPPIASRAQSAADGQGKVLNKLQHALNGNGPFVDLAVKVLVGASLIPLAWRTEQEVEEVLDSISSLSSRVLFEIEETTAQTIQITGLICKSAVLGLGIMGLWFLGRTVANRLVRAYHGNTLPAKLLEYKPDGQTSWEVSGSKGTHVVWMRLTTPRQSACACRGFIDAGTCGHIDAAVEQARMMGLGPSWAVQFEEGSVVKNKGAAALKSMGVSGRSTEALCFTGVVSKAQRLFGADESKETTAGCFKGLTHGRVDEDLQHAVREKDAVAAVRAPRPKGGASSAEITVEYLKDRASQEVVIDLLERHPDFAVFLAAYSWDQPDLTKAFAKHKGKIELLADAGQTHRTKLQLQSLLEIRSGGHSVRVARGQSLAKTYKEDGRAVRVGANLKGIQHAKSCLVMTAVHAYLVLGSCNWTTSSKSNRESGLLLTMPKEHQSVRDFLSHFSESWDAGASLEEVYALGKLGYAPPGQLMEALGDYAR</sequence>
<dbReference type="InterPro" id="IPR007527">
    <property type="entry name" value="Znf_SWIM"/>
</dbReference>
<feature type="compositionally biased region" description="Acidic residues" evidence="2">
    <location>
        <begin position="1046"/>
        <end position="1060"/>
    </location>
</feature>
<dbReference type="PANTHER" id="PTHR33064">
    <property type="entry name" value="POL PROTEIN"/>
    <property type="match status" value="1"/>
</dbReference>
<dbReference type="InterPro" id="IPR051320">
    <property type="entry name" value="Viral_Replic_Matur_Polypro"/>
</dbReference>
<keyword evidence="1" id="KW-0863">Zinc-finger</keyword>
<name>A0ABP0JMS5_9DINO</name>
<feature type="compositionally biased region" description="Basic and acidic residues" evidence="2">
    <location>
        <begin position="1186"/>
        <end position="1198"/>
    </location>
</feature>
<evidence type="ECO:0000313" key="5">
    <source>
        <dbReference type="Proteomes" id="UP001642464"/>
    </source>
</evidence>
<feature type="region of interest" description="Disordered" evidence="2">
    <location>
        <begin position="1245"/>
        <end position="1279"/>
    </location>
</feature>
<feature type="compositionally biased region" description="Basic and acidic residues" evidence="2">
    <location>
        <begin position="1117"/>
        <end position="1137"/>
    </location>
</feature>
<dbReference type="PANTHER" id="PTHR33064:SF37">
    <property type="entry name" value="RIBONUCLEASE H"/>
    <property type="match status" value="1"/>
</dbReference>
<keyword evidence="1" id="KW-0479">Metal-binding</keyword>
<feature type="region of interest" description="Disordered" evidence="2">
    <location>
        <begin position="772"/>
        <end position="792"/>
    </location>
</feature>
<gene>
    <name evidence="4" type="ORF">SCF082_LOCUS12811</name>
</gene>
<dbReference type="InterPro" id="IPR002745">
    <property type="entry name" value="Ptrans_KptA/Tpt1"/>
</dbReference>
<proteinExistence type="predicted"/>
<evidence type="ECO:0000259" key="3">
    <source>
        <dbReference type="PROSITE" id="PS50966"/>
    </source>
</evidence>
<evidence type="ECO:0000256" key="2">
    <source>
        <dbReference type="SAM" id="MobiDB-lite"/>
    </source>
</evidence>
<dbReference type="Gene3D" id="3.30.870.10">
    <property type="entry name" value="Endonuclease Chain A"/>
    <property type="match status" value="1"/>
</dbReference>
<feature type="compositionally biased region" description="Acidic residues" evidence="2">
    <location>
        <begin position="1199"/>
        <end position="1213"/>
    </location>
</feature>
<feature type="compositionally biased region" description="Basic and acidic residues" evidence="2">
    <location>
        <begin position="1260"/>
        <end position="1270"/>
    </location>
</feature>
<organism evidence="4 5">
    <name type="scientific">Durusdinium trenchii</name>
    <dbReference type="NCBI Taxonomy" id="1381693"/>
    <lineage>
        <taxon>Eukaryota</taxon>
        <taxon>Sar</taxon>
        <taxon>Alveolata</taxon>
        <taxon>Dinophyceae</taxon>
        <taxon>Suessiales</taxon>
        <taxon>Symbiodiniaceae</taxon>
        <taxon>Durusdinium</taxon>
    </lineage>
</organism>
<dbReference type="Proteomes" id="UP001642464">
    <property type="component" value="Unassembled WGS sequence"/>
</dbReference>
<protein>
    <submittedName>
        <fullName evidence="4">Retrovirus-related Pol polyprotein from transposon opus</fullName>
    </submittedName>
</protein>
<evidence type="ECO:0000256" key="1">
    <source>
        <dbReference type="PROSITE-ProRule" id="PRU00325"/>
    </source>
</evidence>
<feature type="region of interest" description="Disordered" evidence="2">
    <location>
        <begin position="701"/>
        <end position="722"/>
    </location>
</feature>
<dbReference type="Gene3D" id="3.10.10.10">
    <property type="entry name" value="HIV Type 1 Reverse Transcriptase, subunit A, domain 1"/>
    <property type="match status" value="1"/>
</dbReference>
<dbReference type="SUPFAM" id="SSF56672">
    <property type="entry name" value="DNA/RNA polymerases"/>
    <property type="match status" value="1"/>
</dbReference>
<feature type="region of interest" description="Disordered" evidence="2">
    <location>
        <begin position="1044"/>
        <end position="1217"/>
    </location>
</feature>
<feature type="compositionally biased region" description="Basic and acidic residues" evidence="2">
    <location>
        <begin position="713"/>
        <end position="722"/>
    </location>
</feature>
<dbReference type="InterPro" id="IPR043128">
    <property type="entry name" value="Rev_trsase/Diguanyl_cyclase"/>
</dbReference>